<organism evidence="1 2">
    <name type="scientific">Larinioides sclopetarius</name>
    <dbReference type="NCBI Taxonomy" id="280406"/>
    <lineage>
        <taxon>Eukaryota</taxon>
        <taxon>Metazoa</taxon>
        <taxon>Ecdysozoa</taxon>
        <taxon>Arthropoda</taxon>
        <taxon>Chelicerata</taxon>
        <taxon>Arachnida</taxon>
        <taxon>Araneae</taxon>
        <taxon>Araneomorphae</taxon>
        <taxon>Entelegynae</taxon>
        <taxon>Araneoidea</taxon>
        <taxon>Araneidae</taxon>
        <taxon>Larinioides</taxon>
    </lineage>
</organism>
<evidence type="ECO:0000313" key="2">
    <source>
        <dbReference type="Proteomes" id="UP001497382"/>
    </source>
</evidence>
<name>A0AAV2BST6_9ARAC</name>
<proteinExistence type="predicted"/>
<protein>
    <submittedName>
        <fullName evidence="1">Uncharacterized protein</fullName>
    </submittedName>
</protein>
<dbReference type="Proteomes" id="UP001497382">
    <property type="component" value="Unassembled WGS sequence"/>
</dbReference>
<sequence length="62" mass="7025">MVKKYSLTVARVLVKKEIPAFPDEVLPCNPFNALPLTVERRMADVFVSMIMASTNVNYHLLC</sequence>
<accession>A0AAV2BST6</accession>
<gene>
    <name evidence="1" type="ORF">LARSCL_LOCUS21307</name>
</gene>
<keyword evidence="2" id="KW-1185">Reference proteome</keyword>
<reference evidence="1 2" key="1">
    <citation type="submission" date="2024-04" db="EMBL/GenBank/DDBJ databases">
        <authorList>
            <person name="Rising A."/>
            <person name="Reimegard J."/>
            <person name="Sonavane S."/>
            <person name="Akerstrom W."/>
            <person name="Nylinder S."/>
            <person name="Hedman E."/>
            <person name="Kallberg Y."/>
        </authorList>
    </citation>
    <scope>NUCLEOTIDE SEQUENCE [LARGE SCALE GENOMIC DNA]</scope>
</reference>
<dbReference type="AlphaFoldDB" id="A0AAV2BST6"/>
<comment type="caution">
    <text evidence="1">The sequence shown here is derived from an EMBL/GenBank/DDBJ whole genome shotgun (WGS) entry which is preliminary data.</text>
</comment>
<dbReference type="EMBL" id="CAXIEN010000496">
    <property type="protein sequence ID" value="CAL1299365.1"/>
    <property type="molecule type" value="Genomic_DNA"/>
</dbReference>
<evidence type="ECO:0000313" key="1">
    <source>
        <dbReference type="EMBL" id="CAL1299365.1"/>
    </source>
</evidence>